<dbReference type="AlphaFoldDB" id="A0A380MNS9"/>
<evidence type="ECO:0000313" key="1">
    <source>
        <dbReference type="EMBL" id="SUO94279.1"/>
    </source>
</evidence>
<reference evidence="1 2" key="1">
    <citation type="submission" date="2018-06" db="EMBL/GenBank/DDBJ databases">
        <authorList>
            <consortium name="Pathogen Informatics"/>
            <person name="Doyle S."/>
        </authorList>
    </citation>
    <scope>NUCLEOTIDE SEQUENCE [LARGE SCALE GENOMIC DNA]</scope>
    <source>
        <strain evidence="1 2">NCTC13337</strain>
    </source>
</reference>
<proteinExistence type="predicted"/>
<dbReference type="EMBL" id="UHIC01000001">
    <property type="protein sequence ID" value="SUO94279.1"/>
    <property type="molecule type" value="Genomic_DNA"/>
</dbReference>
<protein>
    <submittedName>
        <fullName evidence="1">Sel1 repeat</fullName>
    </submittedName>
</protein>
<accession>A0A380MNS9</accession>
<organism evidence="1 2">
    <name type="scientific">Suttonella ornithocola</name>
    <dbReference type="NCBI Taxonomy" id="279832"/>
    <lineage>
        <taxon>Bacteria</taxon>
        <taxon>Pseudomonadati</taxon>
        <taxon>Pseudomonadota</taxon>
        <taxon>Gammaproteobacteria</taxon>
        <taxon>Cardiobacteriales</taxon>
        <taxon>Cardiobacteriaceae</taxon>
        <taxon>Suttonella</taxon>
    </lineage>
</organism>
<dbReference type="InterPro" id="IPR006597">
    <property type="entry name" value="Sel1-like"/>
</dbReference>
<dbReference type="PANTHER" id="PTHR11102:SF160">
    <property type="entry name" value="ERAD-ASSOCIATED E3 UBIQUITIN-PROTEIN LIGASE COMPONENT HRD3"/>
    <property type="match status" value="1"/>
</dbReference>
<evidence type="ECO:0000313" key="2">
    <source>
        <dbReference type="Proteomes" id="UP000254601"/>
    </source>
</evidence>
<dbReference type="Proteomes" id="UP000254601">
    <property type="component" value="Unassembled WGS sequence"/>
</dbReference>
<name>A0A380MNS9_9GAMM</name>
<dbReference type="SMART" id="SM00671">
    <property type="entry name" value="SEL1"/>
    <property type="match status" value="3"/>
</dbReference>
<dbReference type="Pfam" id="PF08238">
    <property type="entry name" value="Sel1"/>
    <property type="match status" value="4"/>
</dbReference>
<dbReference type="Gene3D" id="1.25.40.10">
    <property type="entry name" value="Tetratricopeptide repeat domain"/>
    <property type="match status" value="2"/>
</dbReference>
<dbReference type="SUPFAM" id="SSF81901">
    <property type="entry name" value="HCP-like"/>
    <property type="match status" value="1"/>
</dbReference>
<dbReference type="PANTHER" id="PTHR11102">
    <property type="entry name" value="SEL-1-LIKE PROTEIN"/>
    <property type="match status" value="1"/>
</dbReference>
<dbReference type="RefSeq" id="WP_072577566.1">
    <property type="nucleotide sequence ID" value="NZ_LWHB01000206.1"/>
</dbReference>
<keyword evidence="2" id="KW-1185">Reference proteome</keyword>
<gene>
    <name evidence="1" type="ORF">NCTC13337_00652</name>
</gene>
<sequence length="125" mass="14168">MLGSIEAQYHLGLLYIFADKKSGIQNAQKSRQWLEKAAFKGDSNAQYALGLQYQYLNKNVEKYWLKKAATQGNVHAQTSLAMLYASEEAYAKAYQWLKTAAEKGYNIAQNNLGVIYGYGKWDIDI</sequence>
<dbReference type="InterPro" id="IPR050767">
    <property type="entry name" value="Sel1_AlgK"/>
</dbReference>
<dbReference type="InterPro" id="IPR011990">
    <property type="entry name" value="TPR-like_helical_dom_sf"/>
</dbReference>